<dbReference type="Proteomes" id="UP000318878">
    <property type="component" value="Unassembled WGS sequence"/>
</dbReference>
<feature type="coiled-coil region" evidence="1">
    <location>
        <begin position="161"/>
        <end position="195"/>
    </location>
</feature>
<sequence precursor="true">MICNYGLTLLGFFLLVASAAAEPQPRVVAQNAVSIEAKSPGKKASRANQDDAVSESELARREELAFALVRKHHPELVTLLRQLKQARPRQYDSAIRELSRVSERLDQIQERSPERYEVELELWKSKSRLQLLTAQLRMTPDDQPLRERLRETIAQQLASQRQLYELEKTRMTQRIEFLNKQLDRLDGDVETLIDQRFRSIEAAAKRAPKNRGGAAEKEKKKK</sequence>
<evidence type="ECO:0000256" key="2">
    <source>
        <dbReference type="SAM" id="SignalP"/>
    </source>
</evidence>
<proteinExistence type="predicted"/>
<feature type="signal peptide" evidence="2">
    <location>
        <begin position="1"/>
        <end position="21"/>
    </location>
</feature>
<dbReference type="OrthoDB" id="213467at2"/>
<dbReference type="RefSeq" id="WP_146429395.1">
    <property type="nucleotide sequence ID" value="NZ_SJPF01000001.1"/>
</dbReference>
<reference evidence="3 4" key="1">
    <citation type="submission" date="2019-02" db="EMBL/GenBank/DDBJ databases">
        <title>Deep-cultivation of Planctomycetes and their phenomic and genomic characterization uncovers novel biology.</title>
        <authorList>
            <person name="Wiegand S."/>
            <person name="Jogler M."/>
            <person name="Boedeker C."/>
            <person name="Pinto D."/>
            <person name="Vollmers J."/>
            <person name="Rivas-Marin E."/>
            <person name="Kohn T."/>
            <person name="Peeters S.H."/>
            <person name="Heuer A."/>
            <person name="Rast P."/>
            <person name="Oberbeckmann S."/>
            <person name="Bunk B."/>
            <person name="Jeske O."/>
            <person name="Meyerdierks A."/>
            <person name="Storesund J.E."/>
            <person name="Kallscheuer N."/>
            <person name="Luecker S."/>
            <person name="Lage O.M."/>
            <person name="Pohl T."/>
            <person name="Merkel B.J."/>
            <person name="Hornburger P."/>
            <person name="Mueller R.-W."/>
            <person name="Bruemmer F."/>
            <person name="Labrenz M."/>
            <person name="Spormann A.M."/>
            <person name="Op Den Camp H."/>
            <person name="Overmann J."/>
            <person name="Amann R."/>
            <person name="Jetten M.S.M."/>
            <person name="Mascher T."/>
            <person name="Medema M.H."/>
            <person name="Devos D.P."/>
            <person name="Kaster A.-K."/>
            <person name="Ovreas L."/>
            <person name="Rohde M."/>
            <person name="Galperin M.Y."/>
            <person name="Jogler C."/>
        </authorList>
    </citation>
    <scope>NUCLEOTIDE SEQUENCE [LARGE SCALE GENOMIC DNA]</scope>
    <source>
        <strain evidence="3 4">Enr8</strain>
    </source>
</reference>
<accession>A0A5C5VMC6</accession>
<protein>
    <submittedName>
        <fullName evidence="3">Uncharacterized protein</fullName>
    </submittedName>
</protein>
<keyword evidence="4" id="KW-1185">Reference proteome</keyword>
<keyword evidence="2" id="KW-0732">Signal</keyword>
<organism evidence="3 4">
    <name type="scientific">Blastopirellula retiformator</name>
    <dbReference type="NCBI Taxonomy" id="2527970"/>
    <lineage>
        <taxon>Bacteria</taxon>
        <taxon>Pseudomonadati</taxon>
        <taxon>Planctomycetota</taxon>
        <taxon>Planctomycetia</taxon>
        <taxon>Pirellulales</taxon>
        <taxon>Pirellulaceae</taxon>
        <taxon>Blastopirellula</taxon>
    </lineage>
</organism>
<comment type="caution">
    <text evidence="3">The sequence shown here is derived from an EMBL/GenBank/DDBJ whole genome shotgun (WGS) entry which is preliminary data.</text>
</comment>
<feature type="chain" id="PRO_5022699529" evidence="2">
    <location>
        <begin position="22"/>
        <end position="222"/>
    </location>
</feature>
<gene>
    <name evidence="3" type="ORF">Enr8_09030</name>
</gene>
<evidence type="ECO:0000256" key="1">
    <source>
        <dbReference type="SAM" id="Coils"/>
    </source>
</evidence>
<keyword evidence="1" id="KW-0175">Coiled coil</keyword>
<dbReference type="AlphaFoldDB" id="A0A5C5VMC6"/>
<evidence type="ECO:0000313" key="4">
    <source>
        <dbReference type="Proteomes" id="UP000318878"/>
    </source>
</evidence>
<evidence type="ECO:0000313" key="3">
    <source>
        <dbReference type="EMBL" id="TWT39207.1"/>
    </source>
</evidence>
<name>A0A5C5VMC6_9BACT</name>
<dbReference type="EMBL" id="SJPF01000001">
    <property type="protein sequence ID" value="TWT39207.1"/>
    <property type="molecule type" value="Genomic_DNA"/>
</dbReference>